<accession>A0A3S9PAC6</accession>
<dbReference type="SMART" id="SM00342">
    <property type="entry name" value="HTH_ARAC"/>
    <property type="match status" value="1"/>
</dbReference>
<dbReference type="PANTHER" id="PTHR43280:SF32">
    <property type="entry name" value="TRANSCRIPTIONAL REGULATORY PROTEIN"/>
    <property type="match status" value="1"/>
</dbReference>
<feature type="domain" description="HTH araC/xylS-type" evidence="4">
    <location>
        <begin position="176"/>
        <end position="274"/>
    </location>
</feature>
<evidence type="ECO:0000256" key="3">
    <source>
        <dbReference type="ARBA" id="ARBA00023163"/>
    </source>
</evidence>
<name>A0A3S9PAC6_9BACT</name>
<dbReference type="Pfam" id="PF12833">
    <property type="entry name" value="HTH_18"/>
    <property type="match status" value="1"/>
</dbReference>
<dbReference type="PROSITE" id="PS01124">
    <property type="entry name" value="HTH_ARAC_FAMILY_2"/>
    <property type="match status" value="1"/>
</dbReference>
<sequence length="284" mass="33499">MKVEGNVGEYFRIEELNASNHSILQEKFSTEKTLLWFLDDTTQLIIDNVPYNFKKNQVITLTEFYNIDVVHMGTTKLFQFNRSFYCIVEHDSEVDCKGILFFGAKHLPILNLSNDDQEKLGIFWKLMESELLIENDLQLSMLGTLMKQILIICTRQLKQQADYLSSINKKQLDIIREFTFLVEMNYLEKHTVAEYAEMLNRSPKTLANLFSKNDHKSPLQFIQERRLLEATRYLQFTNNTISEISDSLNFTDVQTFNRFFKRHLNQSPTEFRAFSLKEKEAENK</sequence>
<evidence type="ECO:0000313" key="5">
    <source>
        <dbReference type="EMBL" id="AZQ65022.1"/>
    </source>
</evidence>
<protein>
    <submittedName>
        <fullName evidence="5">AraC family transcriptional regulator</fullName>
    </submittedName>
</protein>
<dbReference type="GO" id="GO:0003700">
    <property type="term" value="F:DNA-binding transcription factor activity"/>
    <property type="evidence" value="ECO:0007669"/>
    <property type="project" value="InterPro"/>
</dbReference>
<dbReference type="AlphaFoldDB" id="A0A3S9PAC6"/>
<proteinExistence type="predicted"/>
<reference evidence="5 6" key="1">
    <citation type="submission" date="2018-12" db="EMBL/GenBank/DDBJ databases">
        <title>Flammeovirga pectinis sp. nov., isolated from the gut of the Korean scallop, Patinopecten yessoensis.</title>
        <authorList>
            <person name="Bae J.-W."/>
            <person name="Jeong Y.-S."/>
            <person name="Kang W."/>
        </authorList>
    </citation>
    <scope>NUCLEOTIDE SEQUENCE [LARGE SCALE GENOMIC DNA]</scope>
    <source>
        <strain evidence="5 6">L12M1</strain>
    </source>
</reference>
<evidence type="ECO:0000256" key="2">
    <source>
        <dbReference type="ARBA" id="ARBA00023125"/>
    </source>
</evidence>
<keyword evidence="6" id="KW-1185">Reference proteome</keyword>
<keyword evidence="1" id="KW-0805">Transcription regulation</keyword>
<dbReference type="KEGG" id="fll:EI427_22645"/>
<dbReference type="RefSeq" id="WP_126619323.1">
    <property type="nucleotide sequence ID" value="NZ_CP034563.1"/>
</dbReference>
<evidence type="ECO:0000313" key="6">
    <source>
        <dbReference type="Proteomes" id="UP000267268"/>
    </source>
</evidence>
<dbReference type="Proteomes" id="UP000267268">
    <property type="component" value="Chromosome 2"/>
</dbReference>
<evidence type="ECO:0000259" key="4">
    <source>
        <dbReference type="PROSITE" id="PS01124"/>
    </source>
</evidence>
<gene>
    <name evidence="5" type="ORF">EI427_22645</name>
</gene>
<dbReference type="SUPFAM" id="SSF46689">
    <property type="entry name" value="Homeodomain-like"/>
    <property type="match status" value="1"/>
</dbReference>
<dbReference type="OrthoDB" id="9793451at2"/>
<dbReference type="GO" id="GO:0043565">
    <property type="term" value="F:sequence-specific DNA binding"/>
    <property type="evidence" value="ECO:0007669"/>
    <property type="project" value="InterPro"/>
</dbReference>
<dbReference type="EMBL" id="CP034563">
    <property type="protein sequence ID" value="AZQ65022.1"/>
    <property type="molecule type" value="Genomic_DNA"/>
</dbReference>
<dbReference type="PANTHER" id="PTHR43280">
    <property type="entry name" value="ARAC-FAMILY TRANSCRIPTIONAL REGULATOR"/>
    <property type="match status" value="1"/>
</dbReference>
<evidence type="ECO:0000256" key="1">
    <source>
        <dbReference type="ARBA" id="ARBA00023015"/>
    </source>
</evidence>
<dbReference type="Gene3D" id="1.10.10.60">
    <property type="entry name" value="Homeodomain-like"/>
    <property type="match status" value="1"/>
</dbReference>
<dbReference type="InterPro" id="IPR018060">
    <property type="entry name" value="HTH_AraC"/>
</dbReference>
<organism evidence="5 6">
    <name type="scientific">Flammeovirga pectinis</name>
    <dbReference type="NCBI Taxonomy" id="2494373"/>
    <lineage>
        <taxon>Bacteria</taxon>
        <taxon>Pseudomonadati</taxon>
        <taxon>Bacteroidota</taxon>
        <taxon>Cytophagia</taxon>
        <taxon>Cytophagales</taxon>
        <taxon>Flammeovirgaceae</taxon>
        <taxon>Flammeovirga</taxon>
    </lineage>
</organism>
<dbReference type="InterPro" id="IPR009057">
    <property type="entry name" value="Homeodomain-like_sf"/>
</dbReference>
<keyword evidence="2" id="KW-0238">DNA-binding</keyword>
<dbReference type="PROSITE" id="PS00041">
    <property type="entry name" value="HTH_ARAC_FAMILY_1"/>
    <property type="match status" value="1"/>
</dbReference>
<dbReference type="InterPro" id="IPR018062">
    <property type="entry name" value="HTH_AraC-typ_CS"/>
</dbReference>
<keyword evidence="3" id="KW-0804">Transcription</keyword>